<sequence>MRRRGPEQLSLLDWVTPRTVIPFPCGARLGRARQVARDIGKRTTEAGKDAAWDRHVAALTDELTRHGATPDQINAELNRFVALCDRLMAPGADRREG</sequence>
<protein>
    <submittedName>
        <fullName evidence="1">Uncharacterized protein</fullName>
    </submittedName>
</protein>
<accession>A0A1K2HTZ9</accession>
<dbReference type="STRING" id="665118.SAMN02983003_0689"/>
<keyword evidence="2" id="KW-1185">Reference proteome</keyword>
<dbReference type="InterPro" id="IPR045720">
    <property type="entry name" value="DUF6074"/>
</dbReference>
<dbReference type="EMBL" id="FPKU01000001">
    <property type="protein sequence ID" value="SFZ81782.1"/>
    <property type="molecule type" value="Genomic_DNA"/>
</dbReference>
<organism evidence="1 2">
    <name type="scientific">Devosia enhydra</name>
    <dbReference type="NCBI Taxonomy" id="665118"/>
    <lineage>
        <taxon>Bacteria</taxon>
        <taxon>Pseudomonadati</taxon>
        <taxon>Pseudomonadota</taxon>
        <taxon>Alphaproteobacteria</taxon>
        <taxon>Hyphomicrobiales</taxon>
        <taxon>Devosiaceae</taxon>
        <taxon>Devosia</taxon>
    </lineage>
</organism>
<dbReference type="Pfam" id="PF19551">
    <property type="entry name" value="DUF6074"/>
    <property type="match status" value="1"/>
</dbReference>
<reference evidence="1 2" key="1">
    <citation type="submission" date="2016-11" db="EMBL/GenBank/DDBJ databases">
        <authorList>
            <person name="Jaros S."/>
            <person name="Januszkiewicz K."/>
            <person name="Wedrychowicz H."/>
        </authorList>
    </citation>
    <scope>NUCLEOTIDE SEQUENCE [LARGE SCALE GENOMIC DNA]</scope>
    <source>
        <strain evidence="1 2">ATCC 23634</strain>
    </source>
</reference>
<dbReference type="AlphaFoldDB" id="A0A1K2HTZ9"/>
<gene>
    <name evidence="1" type="ORF">SAMN02983003_0689</name>
</gene>
<name>A0A1K2HTZ9_9HYPH</name>
<proteinExistence type="predicted"/>
<dbReference type="RefSeq" id="WP_177282375.1">
    <property type="nucleotide sequence ID" value="NZ_FPKU01000001.1"/>
</dbReference>
<evidence type="ECO:0000313" key="2">
    <source>
        <dbReference type="Proteomes" id="UP000183447"/>
    </source>
</evidence>
<dbReference type="Proteomes" id="UP000183447">
    <property type="component" value="Unassembled WGS sequence"/>
</dbReference>
<evidence type="ECO:0000313" key="1">
    <source>
        <dbReference type="EMBL" id="SFZ81782.1"/>
    </source>
</evidence>